<keyword evidence="4" id="KW-1185">Reference proteome</keyword>
<dbReference type="AlphaFoldDB" id="A0A0B2VSD0"/>
<dbReference type="InterPro" id="IPR015897">
    <property type="entry name" value="CHK_kinase-like"/>
</dbReference>
<dbReference type="PANTHER" id="PTHR23020:SF12">
    <property type="entry name" value="CHK KINASE-LIKE DOMAIN-CONTAINING PROTEIN"/>
    <property type="match status" value="1"/>
</dbReference>
<dbReference type="PANTHER" id="PTHR23020">
    <property type="entry name" value="UNCHARACTERIZED NUCLEAR HORMONE RECEPTOR-RELATED"/>
    <property type="match status" value="1"/>
</dbReference>
<dbReference type="OMA" id="PQWIIER"/>
<comment type="caution">
    <text evidence="3">The sequence shown here is derived from an EMBL/GenBank/DDBJ whole genome shotgun (WGS) entry which is preliminary data.</text>
</comment>
<protein>
    <recommendedName>
        <fullName evidence="2">CHK kinase-like domain-containing protein</fullName>
    </recommendedName>
</protein>
<feature type="domain" description="CHK kinase-like" evidence="2">
    <location>
        <begin position="174"/>
        <end position="353"/>
    </location>
</feature>
<dbReference type="Pfam" id="PF07914">
    <property type="entry name" value="DUF1679"/>
    <property type="match status" value="1"/>
</dbReference>
<accession>A0A0B2VSD0</accession>
<dbReference type="SMART" id="SM00587">
    <property type="entry name" value="CHK"/>
    <property type="match status" value="1"/>
</dbReference>
<dbReference type="Gene3D" id="3.90.1200.10">
    <property type="match status" value="1"/>
</dbReference>
<dbReference type="OrthoDB" id="5850486at2759"/>
<evidence type="ECO:0000259" key="2">
    <source>
        <dbReference type="SMART" id="SM00587"/>
    </source>
</evidence>
<evidence type="ECO:0000313" key="4">
    <source>
        <dbReference type="Proteomes" id="UP000031036"/>
    </source>
</evidence>
<proteinExistence type="predicted"/>
<name>A0A0B2VSD0_TOXCA</name>
<organism evidence="3 4">
    <name type="scientific">Toxocara canis</name>
    <name type="common">Canine roundworm</name>
    <dbReference type="NCBI Taxonomy" id="6265"/>
    <lineage>
        <taxon>Eukaryota</taxon>
        <taxon>Metazoa</taxon>
        <taxon>Ecdysozoa</taxon>
        <taxon>Nematoda</taxon>
        <taxon>Chromadorea</taxon>
        <taxon>Rhabditida</taxon>
        <taxon>Spirurina</taxon>
        <taxon>Ascaridomorpha</taxon>
        <taxon>Ascaridoidea</taxon>
        <taxon>Toxocaridae</taxon>
        <taxon>Toxocara</taxon>
    </lineage>
</organism>
<feature type="compositionally biased region" description="Polar residues" evidence="1">
    <location>
        <begin position="14"/>
        <end position="27"/>
    </location>
</feature>
<gene>
    <name evidence="3" type="ORF">Tcan_05647</name>
</gene>
<feature type="region of interest" description="Disordered" evidence="1">
    <location>
        <begin position="1"/>
        <end position="27"/>
    </location>
</feature>
<reference evidence="3 4" key="1">
    <citation type="submission" date="2014-11" db="EMBL/GenBank/DDBJ databases">
        <title>Genetic blueprint of the zoonotic pathogen Toxocara canis.</title>
        <authorList>
            <person name="Zhu X.-Q."/>
            <person name="Korhonen P.K."/>
            <person name="Cai H."/>
            <person name="Young N.D."/>
            <person name="Nejsum P."/>
            <person name="von Samson-Himmelstjerna G."/>
            <person name="Boag P.R."/>
            <person name="Tan P."/>
            <person name="Li Q."/>
            <person name="Min J."/>
            <person name="Yang Y."/>
            <person name="Wang X."/>
            <person name="Fang X."/>
            <person name="Hall R.S."/>
            <person name="Hofmann A."/>
            <person name="Sternberg P.W."/>
            <person name="Jex A.R."/>
            <person name="Gasser R.B."/>
        </authorList>
    </citation>
    <scope>NUCLEOTIDE SEQUENCE [LARGE SCALE GENOMIC DNA]</scope>
    <source>
        <strain evidence="3">PN_DK_2014</strain>
    </source>
</reference>
<dbReference type="InterPro" id="IPR052961">
    <property type="entry name" value="Oxido-Kinase-like_Enzymes"/>
</dbReference>
<dbReference type="Proteomes" id="UP000031036">
    <property type="component" value="Unassembled WGS sequence"/>
</dbReference>
<dbReference type="EMBL" id="JPKZ01001028">
    <property type="protein sequence ID" value="KHN84257.1"/>
    <property type="molecule type" value="Genomic_DNA"/>
</dbReference>
<dbReference type="InterPro" id="IPR011009">
    <property type="entry name" value="Kinase-like_dom_sf"/>
</dbReference>
<dbReference type="SUPFAM" id="SSF56112">
    <property type="entry name" value="Protein kinase-like (PK-like)"/>
    <property type="match status" value="1"/>
</dbReference>
<evidence type="ECO:0000256" key="1">
    <source>
        <dbReference type="SAM" id="MobiDB-lite"/>
    </source>
</evidence>
<sequence length="411" mass="46082">MSDALESLPHRNEQASVQKVTELSDTGSASVAETEIANASLGNSNIQYLCGTDITLQWLHRKLMEALGADEPLPHWIAERVDTPSHNKVQRSKVLKVTFGWENARMPASVILKMPMRVQDEESGAVDEEQNRLINSMFKRECTVYEWFAKQKKIAVPRTLHIKKHSTESSCGVIVMEDLGENGQRGNMKDGLTVDSAKDLLRNLAIIHAKSILSGEWTTMVPDISPLHYHDLAEKREEARATFLKKFTEEQTEALSSYLSADYMVSVVTESNNVGEYGVDRVLVHGQPMAANLFMQGNDKIIAILDWTQAHPGCFGEDVATAICWNLQPKDRHDNQQRLLEFYHYNLVKYSAGSCQLTLEQVKKAYIHFMPLAMSVMLLLAVNIDMGSEVNEAISERAEVLANDILGEHGR</sequence>
<evidence type="ECO:0000313" key="3">
    <source>
        <dbReference type="EMBL" id="KHN84257.1"/>
    </source>
</evidence>
<dbReference type="InterPro" id="IPR012877">
    <property type="entry name" value="Dhs-27"/>
</dbReference>